<reference evidence="2 3" key="1">
    <citation type="submission" date="2021-06" db="EMBL/GenBank/DDBJ databases">
        <authorList>
            <person name="Palmer J.M."/>
        </authorList>
    </citation>
    <scope>NUCLEOTIDE SEQUENCE [LARGE SCALE GENOMIC DNA]</scope>
    <source>
        <strain evidence="2 3">CL_MEX2019</strain>
        <tissue evidence="2">Muscle</tissue>
    </source>
</reference>
<comment type="caution">
    <text evidence="2">The sequence shown here is derived from an EMBL/GenBank/DDBJ whole genome shotgun (WGS) entry which is preliminary data.</text>
</comment>
<gene>
    <name evidence="2" type="ORF">CHARACLAT_011832</name>
</gene>
<accession>A0ABU7EW46</accession>
<dbReference type="Proteomes" id="UP001352852">
    <property type="component" value="Unassembled WGS sequence"/>
</dbReference>
<organism evidence="2 3">
    <name type="scientific">Characodon lateralis</name>
    <dbReference type="NCBI Taxonomy" id="208331"/>
    <lineage>
        <taxon>Eukaryota</taxon>
        <taxon>Metazoa</taxon>
        <taxon>Chordata</taxon>
        <taxon>Craniata</taxon>
        <taxon>Vertebrata</taxon>
        <taxon>Euteleostomi</taxon>
        <taxon>Actinopterygii</taxon>
        <taxon>Neopterygii</taxon>
        <taxon>Teleostei</taxon>
        <taxon>Neoteleostei</taxon>
        <taxon>Acanthomorphata</taxon>
        <taxon>Ovalentaria</taxon>
        <taxon>Atherinomorphae</taxon>
        <taxon>Cyprinodontiformes</taxon>
        <taxon>Goodeidae</taxon>
        <taxon>Characodon</taxon>
    </lineage>
</organism>
<protein>
    <submittedName>
        <fullName evidence="2">Uncharacterized protein</fullName>
    </submittedName>
</protein>
<evidence type="ECO:0000313" key="3">
    <source>
        <dbReference type="Proteomes" id="UP001352852"/>
    </source>
</evidence>
<feature type="compositionally biased region" description="Basic and acidic residues" evidence="1">
    <location>
        <begin position="30"/>
        <end position="51"/>
    </location>
</feature>
<feature type="region of interest" description="Disordered" evidence="1">
    <location>
        <begin position="25"/>
        <end position="68"/>
    </location>
</feature>
<evidence type="ECO:0000313" key="2">
    <source>
        <dbReference type="EMBL" id="MED6290310.1"/>
    </source>
</evidence>
<dbReference type="EMBL" id="JAHUTJ010066381">
    <property type="protein sequence ID" value="MED6290310.1"/>
    <property type="molecule type" value="Genomic_DNA"/>
</dbReference>
<keyword evidence="3" id="KW-1185">Reference proteome</keyword>
<proteinExistence type="predicted"/>
<name>A0ABU7EW46_9TELE</name>
<evidence type="ECO:0000256" key="1">
    <source>
        <dbReference type="SAM" id="MobiDB-lite"/>
    </source>
</evidence>
<sequence length="111" mass="12246">MCSPNNRIAAMNSYDIVGLKKRTRKALGLRKKDKDTDATSSPDKEGSESGKKGKKKANGAPNGFYGEIDWDRYASPDVDEEGFSLRPGEGDDILLARWGRSAFGTCRSQHY</sequence>